<dbReference type="AlphaFoldDB" id="A0A857DI25"/>
<dbReference type="SUPFAM" id="SSF53041">
    <property type="entry name" value="Resolvase-like"/>
    <property type="match status" value="1"/>
</dbReference>
<dbReference type="Gene3D" id="6.10.250.3150">
    <property type="match status" value="1"/>
</dbReference>
<name>A0A857DI25_9FIRM</name>
<dbReference type="Pfam" id="PF13408">
    <property type="entry name" value="Zn_ribbon_recom"/>
    <property type="match status" value="1"/>
</dbReference>
<organism evidence="3 4">
    <name type="scientific">Dehalobacter restrictus</name>
    <dbReference type="NCBI Taxonomy" id="55583"/>
    <lineage>
        <taxon>Bacteria</taxon>
        <taxon>Bacillati</taxon>
        <taxon>Bacillota</taxon>
        <taxon>Clostridia</taxon>
        <taxon>Eubacteriales</taxon>
        <taxon>Desulfitobacteriaceae</taxon>
        <taxon>Dehalobacter</taxon>
    </lineage>
</organism>
<dbReference type="InterPro" id="IPR038109">
    <property type="entry name" value="DNA_bind_recomb_sf"/>
</dbReference>
<dbReference type="Gene3D" id="3.40.50.1390">
    <property type="entry name" value="Resolvase, N-terminal catalytic domain"/>
    <property type="match status" value="1"/>
</dbReference>
<gene>
    <name evidence="3" type="ORF">GQ588_04645</name>
</gene>
<dbReference type="GO" id="GO:0003677">
    <property type="term" value="F:DNA binding"/>
    <property type="evidence" value="ECO:0007669"/>
    <property type="project" value="InterPro"/>
</dbReference>
<feature type="coiled-coil region" evidence="1">
    <location>
        <begin position="411"/>
        <end position="438"/>
    </location>
</feature>
<proteinExistence type="predicted"/>
<dbReference type="EMBL" id="CP046996">
    <property type="protein sequence ID" value="QGZ99984.1"/>
    <property type="molecule type" value="Genomic_DNA"/>
</dbReference>
<dbReference type="PANTHER" id="PTHR30461:SF23">
    <property type="entry name" value="DNA RECOMBINASE-RELATED"/>
    <property type="match status" value="1"/>
</dbReference>
<evidence type="ECO:0000313" key="4">
    <source>
        <dbReference type="Proteomes" id="UP000430508"/>
    </source>
</evidence>
<dbReference type="Pfam" id="PF07508">
    <property type="entry name" value="Recombinase"/>
    <property type="match status" value="1"/>
</dbReference>
<dbReference type="InterPro" id="IPR011109">
    <property type="entry name" value="DNA_bind_recombinase_dom"/>
</dbReference>
<sequence>MAREKICGYCRVSTKDKEQLSSFENQMSYFQREFGESDNYELVELYSDCGRSGTSLKRPGFDKMIADAGIDKSKMDGDLYLVTGKPKFTRILVKNTSRFARNVSADMLIKTLTQNGVHIDFIDTGLSTERAADIIVVQMLQVLDENDSRDKSRKVLFGIEEGIKRGNIHTHGNLYGYKYYPKPENRLEIIEEEAEVIRLIFDLYVNHNMGVHRIRQHLIEHGVFARSGKPFSERGLRVMIQNETYSGRAVRKKFTNGLIFNKHATRETGQAIIFETDKIPAIISIETFEKAQAVLESRVQHSTQKGIHKGKTLFAGKIICGCCGSTYYASSSDYIKSAGGRVRSYACSKKRTMHKDKDGNRVMLCNNRNVSETVLNEFVYGISYVSSIYEKASFGSLALYSLSVALLSRINKQDVKAINELKQQLELVQEKKKKLLGLYLENSFSKEQLDAYLEPLDAEQIELGAKINSLSKSNDEIYADIKEIEESVSYLNTLKDKAEREIESGQFTATKEEIVADIEYITVREDGKLAVRYKAFEEIERLMDKHRHFIPIEKQIEFGIARRVS</sequence>
<evidence type="ECO:0000313" key="3">
    <source>
        <dbReference type="EMBL" id="QGZ99984.1"/>
    </source>
</evidence>
<dbReference type="Pfam" id="PF00239">
    <property type="entry name" value="Resolvase"/>
    <property type="match status" value="1"/>
</dbReference>
<evidence type="ECO:0000256" key="1">
    <source>
        <dbReference type="SAM" id="Coils"/>
    </source>
</evidence>
<dbReference type="RefSeq" id="WP_158208147.1">
    <property type="nucleotide sequence ID" value="NZ_CP046996.1"/>
</dbReference>
<dbReference type="InterPro" id="IPR050639">
    <property type="entry name" value="SSR_resolvase"/>
</dbReference>
<reference evidence="3 4" key="1">
    <citation type="submission" date="2019-12" db="EMBL/GenBank/DDBJ databases">
        <title>Sequence classification of anaerobic respiratory reductive dehalogenases: First we see many, then we see few.</title>
        <authorList>
            <person name="Molenda O."/>
            <person name="Puentes Jacome L.A."/>
            <person name="Cao X."/>
            <person name="Nesbo C.L."/>
            <person name="Tang S."/>
            <person name="Morson N."/>
            <person name="Patron J."/>
            <person name="Lomheim L."/>
            <person name="Wishart D.S."/>
            <person name="Edwards E.A."/>
        </authorList>
    </citation>
    <scope>NUCLEOTIDE SEQUENCE [LARGE SCALE GENOMIC DNA]</scope>
    <source>
        <strain evidence="3 4">12DCA</strain>
    </source>
</reference>
<dbReference type="InterPro" id="IPR006119">
    <property type="entry name" value="Resolv_N"/>
</dbReference>
<dbReference type="CDD" id="cd00338">
    <property type="entry name" value="Ser_Recombinase"/>
    <property type="match status" value="1"/>
</dbReference>
<dbReference type="SMART" id="SM00857">
    <property type="entry name" value="Resolvase"/>
    <property type="match status" value="1"/>
</dbReference>
<dbReference type="InterPro" id="IPR025827">
    <property type="entry name" value="Zn_ribbon_recom_dom"/>
</dbReference>
<feature type="domain" description="Recombinase" evidence="2">
    <location>
        <begin position="174"/>
        <end position="301"/>
    </location>
</feature>
<accession>A0A857DI25</accession>
<dbReference type="GO" id="GO:0000150">
    <property type="term" value="F:DNA strand exchange activity"/>
    <property type="evidence" value="ECO:0007669"/>
    <property type="project" value="InterPro"/>
</dbReference>
<dbReference type="Proteomes" id="UP000430508">
    <property type="component" value="Chromosome"/>
</dbReference>
<evidence type="ECO:0000259" key="2">
    <source>
        <dbReference type="PROSITE" id="PS51737"/>
    </source>
</evidence>
<dbReference type="PROSITE" id="PS51737">
    <property type="entry name" value="RECOMBINASE_DNA_BIND"/>
    <property type="match status" value="1"/>
</dbReference>
<protein>
    <recommendedName>
        <fullName evidence="2">Recombinase domain-containing protein</fullName>
    </recommendedName>
</protein>
<keyword evidence="1" id="KW-0175">Coiled coil</keyword>
<dbReference type="Gene3D" id="3.90.1750.20">
    <property type="entry name" value="Putative Large Serine Recombinase, Chain B, Domain 2"/>
    <property type="match status" value="1"/>
</dbReference>
<dbReference type="PANTHER" id="PTHR30461">
    <property type="entry name" value="DNA-INVERTASE FROM LAMBDOID PROPHAGE"/>
    <property type="match status" value="1"/>
</dbReference>
<dbReference type="InterPro" id="IPR036162">
    <property type="entry name" value="Resolvase-like_N_sf"/>
</dbReference>